<dbReference type="GO" id="GO:0045437">
    <property type="term" value="F:uridine nucleosidase activity"/>
    <property type="evidence" value="ECO:0007669"/>
    <property type="project" value="UniProtKB-ARBA"/>
</dbReference>
<dbReference type="EMBL" id="RHJS01000002">
    <property type="protein sequence ID" value="RRK30650.1"/>
    <property type="molecule type" value="Genomic_DNA"/>
</dbReference>
<dbReference type="GO" id="GO:0008477">
    <property type="term" value="F:purine nucleosidase activity"/>
    <property type="evidence" value="ECO:0007669"/>
    <property type="project" value="TreeGrafter"/>
</dbReference>
<evidence type="ECO:0000259" key="3">
    <source>
        <dbReference type="Pfam" id="PF01156"/>
    </source>
</evidence>
<sequence>MTEMKRIPIVMDFDTGTDDAIALITALQHRDILDIRAVSAVAGNVPLEATAANTRNIVDMLGHDDIIVAKGADKPLKRELHCAISHGKTGLGNVTVPDSGRAYYEKDAADAIYEAALEFPGELVVLATGPQTNLALSIQRYPDIVKLIRKVYIMGGCLVGGNMTQASEFNAYVDPEALQILFRSGVDVTMVGLDVTLQTELPMWVKDKIAAINTPEAQLAVQVFEFMLIRNKEFGYDVANLHDVVAFCAIVHPEVLKLKRYYVDVETEGTITRGMTVADFRDVCPDHEKNVDCAEDIDLDAFWEWFVKVFEERGTVK</sequence>
<evidence type="ECO:0000256" key="2">
    <source>
        <dbReference type="ARBA" id="ARBA00023295"/>
    </source>
</evidence>
<dbReference type="InterPro" id="IPR015910">
    <property type="entry name" value="I/U_nuclsd_hydro_CS"/>
</dbReference>
<dbReference type="PANTHER" id="PTHR12304">
    <property type="entry name" value="INOSINE-URIDINE PREFERRING NUCLEOSIDE HYDROLASE"/>
    <property type="match status" value="1"/>
</dbReference>
<dbReference type="PROSITE" id="PS01247">
    <property type="entry name" value="IUNH"/>
    <property type="match status" value="1"/>
</dbReference>
<proteinExistence type="predicted"/>
<evidence type="ECO:0000256" key="1">
    <source>
        <dbReference type="ARBA" id="ARBA00022801"/>
    </source>
</evidence>
<reference evidence="4" key="1">
    <citation type="submission" date="2018-10" db="EMBL/GenBank/DDBJ databases">
        <title>Schaedlerella arabinophila gen. nov. sp. nov., isolated from the mouse intestinal tract and comparative analysis with the genome of the closely related altered Schaedler flora strain ASF502.</title>
        <authorList>
            <person name="Miyake S."/>
            <person name="Soh M."/>
            <person name="Seedorf H."/>
        </authorList>
    </citation>
    <scope>NUCLEOTIDE SEQUENCE [LARGE SCALE GENOMIC DNA]</scope>
    <source>
        <strain evidence="4">DSM 106076</strain>
    </source>
</reference>
<dbReference type="InterPro" id="IPR023186">
    <property type="entry name" value="IUNH"/>
</dbReference>
<dbReference type="GO" id="GO:0006152">
    <property type="term" value="P:purine nucleoside catabolic process"/>
    <property type="evidence" value="ECO:0007669"/>
    <property type="project" value="TreeGrafter"/>
</dbReference>
<evidence type="ECO:0000313" key="4">
    <source>
        <dbReference type="EMBL" id="RRK30650.1"/>
    </source>
</evidence>
<dbReference type="PANTHER" id="PTHR12304:SF4">
    <property type="entry name" value="URIDINE NUCLEOSIDASE"/>
    <property type="match status" value="1"/>
</dbReference>
<dbReference type="InterPro" id="IPR001910">
    <property type="entry name" value="Inosine/uridine_hydrolase_dom"/>
</dbReference>
<organism evidence="4 5">
    <name type="scientific">Schaedlerella arabinosiphila</name>
    <dbReference type="NCBI Taxonomy" id="2044587"/>
    <lineage>
        <taxon>Bacteria</taxon>
        <taxon>Bacillati</taxon>
        <taxon>Bacillota</taxon>
        <taxon>Clostridia</taxon>
        <taxon>Lachnospirales</taxon>
        <taxon>Lachnospiraceae</taxon>
        <taxon>Schaedlerella</taxon>
    </lineage>
</organism>
<dbReference type="Proteomes" id="UP000274920">
    <property type="component" value="Unassembled WGS sequence"/>
</dbReference>
<dbReference type="Pfam" id="PF01156">
    <property type="entry name" value="IU_nuc_hydro"/>
    <property type="match status" value="1"/>
</dbReference>
<dbReference type="SUPFAM" id="SSF53590">
    <property type="entry name" value="Nucleoside hydrolase"/>
    <property type="match status" value="1"/>
</dbReference>
<protein>
    <submittedName>
        <fullName evidence="4">Nucleoside hydrolase</fullName>
    </submittedName>
</protein>
<dbReference type="InterPro" id="IPR036452">
    <property type="entry name" value="Ribo_hydro-like"/>
</dbReference>
<comment type="caution">
    <text evidence="4">The sequence shown here is derived from an EMBL/GenBank/DDBJ whole genome shotgun (WGS) entry which is preliminary data.</text>
</comment>
<dbReference type="GO" id="GO:0005829">
    <property type="term" value="C:cytosol"/>
    <property type="evidence" value="ECO:0007669"/>
    <property type="project" value="TreeGrafter"/>
</dbReference>
<evidence type="ECO:0000313" key="5">
    <source>
        <dbReference type="Proteomes" id="UP000274920"/>
    </source>
</evidence>
<dbReference type="AlphaFoldDB" id="A0A426DCQ1"/>
<gene>
    <name evidence="4" type="ORF">EBB54_04110</name>
</gene>
<dbReference type="Gene3D" id="3.90.245.10">
    <property type="entry name" value="Ribonucleoside hydrolase-like"/>
    <property type="match status" value="1"/>
</dbReference>
<name>A0A426DCQ1_9FIRM</name>
<keyword evidence="5" id="KW-1185">Reference proteome</keyword>
<keyword evidence="2" id="KW-0326">Glycosidase</keyword>
<accession>A0A426DCQ1</accession>
<keyword evidence="1 4" id="KW-0378">Hydrolase</keyword>
<feature type="domain" description="Inosine/uridine-preferring nucleoside hydrolase" evidence="3">
    <location>
        <begin position="9"/>
        <end position="304"/>
    </location>
</feature>